<accession>A0A210QSN1</accession>
<dbReference type="PROSITE" id="PS51192">
    <property type="entry name" value="HELICASE_ATP_BIND_1"/>
    <property type="match status" value="1"/>
</dbReference>
<dbReference type="Pfam" id="PF21099">
    <property type="entry name" value="POLQ_helical"/>
    <property type="match status" value="1"/>
</dbReference>
<dbReference type="Pfam" id="PF00271">
    <property type="entry name" value="Helicase_C"/>
    <property type="match status" value="1"/>
</dbReference>
<keyword evidence="3" id="KW-0227">DNA damage</keyword>
<dbReference type="STRING" id="6573.A0A210QSN1"/>
<dbReference type="OrthoDB" id="2320933at2759"/>
<dbReference type="InterPro" id="IPR027417">
    <property type="entry name" value="P-loop_NTPase"/>
</dbReference>
<feature type="compositionally biased region" description="Polar residues" evidence="10">
    <location>
        <begin position="134"/>
        <end position="151"/>
    </location>
</feature>
<dbReference type="FunFam" id="3.40.50.300:FF:000813">
    <property type="entry name" value="helicase POLQ-like isoform X1"/>
    <property type="match status" value="1"/>
</dbReference>
<dbReference type="InterPro" id="IPR048960">
    <property type="entry name" value="POLQ-like_helical"/>
</dbReference>
<feature type="compositionally biased region" description="Basic and acidic residues" evidence="10">
    <location>
        <begin position="312"/>
        <end position="331"/>
    </location>
</feature>
<evidence type="ECO:0000256" key="4">
    <source>
        <dbReference type="ARBA" id="ARBA00022801"/>
    </source>
</evidence>
<dbReference type="InterPro" id="IPR001650">
    <property type="entry name" value="Helicase_C-like"/>
</dbReference>
<protein>
    <submittedName>
        <fullName evidence="13">Helicase POLQ-like</fullName>
    </submittedName>
</protein>
<dbReference type="SUPFAM" id="SSF52540">
    <property type="entry name" value="P-loop containing nucleoside triphosphate hydrolases"/>
    <property type="match status" value="1"/>
</dbReference>
<dbReference type="InterPro" id="IPR011545">
    <property type="entry name" value="DEAD/DEAH_box_helicase_dom"/>
</dbReference>
<dbReference type="SMART" id="SM00487">
    <property type="entry name" value="DEXDc"/>
    <property type="match status" value="1"/>
</dbReference>
<evidence type="ECO:0000256" key="10">
    <source>
        <dbReference type="SAM" id="MobiDB-lite"/>
    </source>
</evidence>
<organism evidence="13 14">
    <name type="scientific">Mizuhopecten yessoensis</name>
    <name type="common">Japanese scallop</name>
    <name type="synonym">Patinopecten yessoensis</name>
    <dbReference type="NCBI Taxonomy" id="6573"/>
    <lineage>
        <taxon>Eukaryota</taxon>
        <taxon>Metazoa</taxon>
        <taxon>Spiralia</taxon>
        <taxon>Lophotrochozoa</taxon>
        <taxon>Mollusca</taxon>
        <taxon>Bivalvia</taxon>
        <taxon>Autobranchia</taxon>
        <taxon>Pteriomorphia</taxon>
        <taxon>Pectinida</taxon>
        <taxon>Pectinoidea</taxon>
        <taxon>Pectinidae</taxon>
        <taxon>Mizuhopecten</taxon>
    </lineage>
</organism>
<dbReference type="PROSITE" id="PS51194">
    <property type="entry name" value="HELICASE_CTER"/>
    <property type="match status" value="1"/>
</dbReference>
<feature type="region of interest" description="Disordered" evidence="10">
    <location>
        <begin position="312"/>
        <end position="347"/>
    </location>
</feature>
<dbReference type="InterPro" id="IPR050474">
    <property type="entry name" value="Hel308_SKI2-like"/>
</dbReference>
<dbReference type="Proteomes" id="UP000242188">
    <property type="component" value="Unassembled WGS sequence"/>
</dbReference>
<feature type="compositionally biased region" description="Polar residues" evidence="10">
    <location>
        <begin position="454"/>
        <end position="469"/>
    </location>
</feature>
<keyword evidence="8" id="KW-0539">Nucleus</keyword>
<dbReference type="FunFam" id="3.40.50.300:FF:001293">
    <property type="entry name" value="helicase POLQ-like isoform X5"/>
    <property type="match status" value="1"/>
</dbReference>
<dbReference type="GO" id="GO:0003676">
    <property type="term" value="F:nucleic acid binding"/>
    <property type="evidence" value="ECO:0007669"/>
    <property type="project" value="InterPro"/>
</dbReference>
<dbReference type="InterPro" id="IPR046931">
    <property type="entry name" value="HTH_61"/>
</dbReference>
<keyword evidence="2" id="KW-0547">Nucleotide-binding</keyword>
<evidence type="ECO:0000256" key="2">
    <source>
        <dbReference type="ARBA" id="ARBA00022741"/>
    </source>
</evidence>
<feature type="compositionally biased region" description="Polar residues" evidence="10">
    <location>
        <begin position="477"/>
        <end position="492"/>
    </location>
</feature>
<dbReference type="CDD" id="cd18026">
    <property type="entry name" value="DEXHc_POLQ-like"/>
    <property type="match status" value="1"/>
</dbReference>
<evidence type="ECO:0000259" key="11">
    <source>
        <dbReference type="PROSITE" id="PS51192"/>
    </source>
</evidence>
<dbReference type="Pfam" id="PF00270">
    <property type="entry name" value="DEAD"/>
    <property type="match status" value="1"/>
</dbReference>
<comment type="subcellular location">
    <subcellularLocation>
        <location evidence="1">Nucleus</location>
    </subcellularLocation>
</comment>
<dbReference type="GO" id="GO:0043138">
    <property type="term" value="F:3'-5' DNA helicase activity"/>
    <property type="evidence" value="ECO:0007669"/>
    <property type="project" value="UniProtKB-EC"/>
</dbReference>
<feature type="domain" description="Helicase C-terminal" evidence="12">
    <location>
        <begin position="807"/>
        <end position="1002"/>
    </location>
</feature>
<evidence type="ECO:0000256" key="6">
    <source>
        <dbReference type="ARBA" id="ARBA00022840"/>
    </source>
</evidence>
<keyword evidence="14" id="KW-1185">Reference proteome</keyword>
<dbReference type="Pfam" id="PF20470">
    <property type="entry name" value="HTH_61"/>
    <property type="match status" value="1"/>
</dbReference>
<keyword evidence="5 13" id="KW-0347">Helicase</keyword>
<dbReference type="GO" id="GO:0006281">
    <property type="term" value="P:DNA repair"/>
    <property type="evidence" value="ECO:0007669"/>
    <property type="project" value="UniProtKB-KW"/>
</dbReference>
<feature type="region of interest" description="Disordered" evidence="10">
    <location>
        <begin position="134"/>
        <end position="175"/>
    </location>
</feature>
<feature type="compositionally biased region" description="Basic and acidic residues" evidence="10">
    <location>
        <begin position="27"/>
        <end position="39"/>
    </location>
</feature>
<dbReference type="AlphaFoldDB" id="A0A210QSN1"/>
<evidence type="ECO:0000256" key="7">
    <source>
        <dbReference type="ARBA" id="ARBA00023204"/>
    </source>
</evidence>
<evidence type="ECO:0000256" key="3">
    <source>
        <dbReference type="ARBA" id="ARBA00022763"/>
    </source>
</evidence>
<evidence type="ECO:0000256" key="1">
    <source>
        <dbReference type="ARBA" id="ARBA00004123"/>
    </source>
</evidence>
<feature type="region of interest" description="Disordered" evidence="10">
    <location>
        <begin position="1"/>
        <end position="45"/>
    </location>
</feature>
<evidence type="ECO:0000256" key="5">
    <source>
        <dbReference type="ARBA" id="ARBA00022806"/>
    </source>
</evidence>
<dbReference type="PANTHER" id="PTHR47961:SF12">
    <property type="entry name" value="HELICASE POLQ-LIKE"/>
    <property type="match status" value="1"/>
</dbReference>
<dbReference type="CDD" id="cd18795">
    <property type="entry name" value="SF2_C_Ski2"/>
    <property type="match status" value="1"/>
</dbReference>
<evidence type="ECO:0000313" key="13">
    <source>
        <dbReference type="EMBL" id="OWF51767.1"/>
    </source>
</evidence>
<evidence type="ECO:0000256" key="9">
    <source>
        <dbReference type="ARBA" id="ARBA00048988"/>
    </source>
</evidence>
<feature type="region of interest" description="Disordered" evidence="10">
    <location>
        <begin position="454"/>
        <end position="497"/>
    </location>
</feature>
<feature type="domain" description="Helicase ATP-binding" evidence="11">
    <location>
        <begin position="583"/>
        <end position="756"/>
    </location>
</feature>
<dbReference type="EMBL" id="NEDP02002060">
    <property type="protein sequence ID" value="OWF51767.1"/>
    <property type="molecule type" value="Genomic_DNA"/>
</dbReference>
<evidence type="ECO:0000313" key="14">
    <source>
        <dbReference type="Proteomes" id="UP000242188"/>
    </source>
</evidence>
<dbReference type="PANTHER" id="PTHR47961">
    <property type="entry name" value="DNA POLYMERASE THETA, PUTATIVE (AFU_ORTHOLOGUE AFUA_1G05260)-RELATED"/>
    <property type="match status" value="1"/>
</dbReference>
<dbReference type="GO" id="GO:0005634">
    <property type="term" value="C:nucleus"/>
    <property type="evidence" value="ECO:0007669"/>
    <property type="project" value="UniProtKB-SubCell"/>
</dbReference>
<sequence>MNENEVSGPCRKVGRSRKRSLTPYYPYDHDQLTDQEKASQLDTTNTQCQEEVSILSQKQINGSQIGSLSARNGDVADNFNITHTSNNTNEIWFSNSFVRSRNCDVGKKSTSHQQNNCQGIESVPKKIRLDVDFSQRSQSDDNNYNERTANGSVRYGKQFSGGDHEKKNGNFHQDRKESHLNQQTVMADTSVSNNRDCPHLFHSTPIKNLKETGLGKTEMVSRLTETEDMLNNSDHVLAGLDMADDEEKTDIKTVTKGDNSHKSEPSQSHLNIRKCNRLHGNSNVTCDKLTKGRISEDCSQMLSMIHIDKPDVSKNMHDKCTESPQSSDRRGGYSTESRTTTVHSKETIRNTKCTKHHVMNISDDDIFAHDSDFLSEIESLERKADTATDKRAITEKINPDNTTSHDQLVLEQNRKNRTYSKSCDTTKLGHNYSEANNCDKRASENCREKTAGSVTNLKGQGHTDMTSPLGTKVRGQDVNTPEVSSTMKTPTSIGLGGSLKDRIKRRLQENASTKLVESPGAVMEQRREGEITVATTKAEQIKKDGSDIDVGPFFGLSSKVKALLQQHRGIDTLYAWQNECLNLPAVLEGKNLIYSLPTSGGKTLVAEILIMRELLCKKRDAILILPFVSIVQEKVRGLSPFGIDLDFLVEEYAGSKGKFPPLKSRKRQSLYIATIEKAHSLVNSLIENNRLDSLGLVVVDELHMIGEGGSRGATLESTLLKVIYTQKTTQIVGMSATLSNTADLQTFLGAEVYSNSFRPVELTEYAKLQDNIYQVNPKAKCPEDQLVHDRVVMFKYSPDMTRVDGDHLLGLVLEVIPDKSCLLFCPTKKNCENVAMMLCKLLVKHHHELSLVKKTERKALLKELYNDGAGKICPVLQYTLHFGVAYHHSGLTTDERRLIEDAYADGTLCLLTCTSTLAAGVNLPAKRVILRSPYVGSQFISRSQYKQMVGRAGRAGIDSTGESILITKSSDTEKVGELLTAPMEVCHSSLMHDDGKGIRGLLLSAVGLQMTKTTREVFACMEKTLLSVQASRGVPCDIVEVTRQALQQLVDLGLVTQKRALSQETDEDLHHLEVTTLGRATFKGSVNLDWSGRLYTDLHQGEESLVLSSHLHLLYLVTPYDMVSMVKPSWIVYFQEMSTLNPVELKMAALIGVPEGYITRKASGQNSRQV</sequence>
<dbReference type="GO" id="GO:0005524">
    <property type="term" value="F:ATP binding"/>
    <property type="evidence" value="ECO:0007669"/>
    <property type="project" value="UniProtKB-KW"/>
</dbReference>
<comment type="caution">
    <text evidence="13">The sequence shown here is derived from an EMBL/GenBank/DDBJ whole genome shotgun (WGS) entry which is preliminary data.</text>
</comment>
<name>A0A210QSN1_MIZYE</name>
<keyword evidence="4" id="KW-0378">Hydrolase</keyword>
<feature type="compositionally biased region" description="Basic and acidic residues" evidence="10">
    <location>
        <begin position="162"/>
        <end position="175"/>
    </location>
</feature>
<dbReference type="SMART" id="SM00490">
    <property type="entry name" value="HELICc"/>
    <property type="match status" value="1"/>
</dbReference>
<proteinExistence type="predicted"/>
<keyword evidence="7" id="KW-0234">DNA repair</keyword>
<dbReference type="InterPro" id="IPR014001">
    <property type="entry name" value="Helicase_ATP-bd"/>
</dbReference>
<comment type="catalytic activity">
    <reaction evidence="9">
        <text>ATP + H2O = ADP + phosphate + H(+)</text>
        <dbReference type="Rhea" id="RHEA:13065"/>
        <dbReference type="ChEBI" id="CHEBI:15377"/>
        <dbReference type="ChEBI" id="CHEBI:15378"/>
        <dbReference type="ChEBI" id="CHEBI:30616"/>
        <dbReference type="ChEBI" id="CHEBI:43474"/>
        <dbReference type="ChEBI" id="CHEBI:456216"/>
        <dbReference type="EC" id="5.6.2.4"/>
    </reaction>
</comment>
<dbReference type="Gene3D" id="3.40.50.300">
    <property type="entry name" value="P-loop containing nucleotide triphosphate hydrolases"/>
    <property type="match status" value="2"/>
</dbReference>
<keyword evidence="6" id="KW-0067">ATP-binding</keyword>
<evidence type="ECO:0000259" key="12">
    <source>
        <dbReference type="PROSITE" id="PS51194"/>
    </source>
</evidence>
<gene>
    <name evidence="13" type="ORF">KP79_PYT17432</name>
</gene>
<dbReference type="GO" id="GO:0016787">
    <property type="term" value="F:hydrolase activity"/>
    <property type="evidence" value="ECO:0007669"/>
    <property type="project" value="UniProtKB-KW"/>
</dbReference>
<evidence type="ECO:0000256" key="8">
    <source>
        <dbReference type="ARBA" id="ARBA00023242"/>
    </source>
</evidence>
<reference evidence="13 14" key="1">
    <citation type="journal article" date="2017" name="Nat. Ecol. Evol.">
        <title>Scallop genome provides insights into evolution of bilaterian karyotype and development.</title>
        <authorList>
            <person name="Wang S."/>
            <person name="Zhang J."/>
            <person name="Jiao W."/>
            <person name="Li J."/>
            <person name="Xun X."/>
            <person name="Sun Y."/>
            <person name="Guo X."/>
            <person name="Huan P."/>
            <person name="Dong B."/>
            <person name="Zhang L."/>
            <person name="Hu X."/>
            <person name="Sun X."/>
            <person name="Wang J."/>
            <person name="Zhao C."/>
            <person name="Wang Y."/>
            <person name="Wang D."/>
            <person name="Huang X."/>
            <person name="Wang R."/>
            <person name="Lv J."/>
            <person name="Li Y."/>
            <person name="Zhang Z."/>
            <person name="Liu B."/>
            <person name="Lu W."/>
            <person name="Hui Y."/>
            <person name="Liang J."/>
            <person name="Zhou Z."/>
            <person name="Hou R."/>
            <person name="Li X."/>
            <person name="Liu Y."/>
            <person name="Li H."/>
            <person name="Ning X."/>
            <person name="Lin Y."/>
            <person name="Zhao L."/>
            <person name="Xing Q."/>
            <person name="Dou J."/>
            <person name="Li Y."/>
            <person name="Mao J."/>
            <person name="Guo H."/>
            <person name="Dou H."/>
            <person name="Li T."/>
            <person name="Mu C."/>
            <person name="Jiang W."/>
            <person name="Fu Q."/>
            <person name="Fu X."/>
            <person name="Miao Y."/>
            <person name="Liu J."/>
            <person name="Yu Q."/>
            <person name="Li R."/>
            <person name="Liao H."/>
            <person name="Li X."/>
            <person name="Kong Y."/>
            <person name="Jiang Z."/>
            <person name="Chourrout D."/>
            <person name="Li R."/>
            <person name="Bao Z."/>
        </authorList>
    </citation>
    <scope>NUCLEOTIDE SEQUENCE [LARGE SCALE GENOMIC DNA]</scope>
    <source>
        <strain evidence="13 14">PY_sf001</strain>
    </source>
</reference>